<dbReference type="PROSITE" id="PS51257">
    <property type="entry name" value="PROKAR_LIPOPROTEIN"/>
    <property type="match status" value="1"/>
</dbReference>
<feature type="compositionally biased region" description="Basic and acidic residues" evidence="1">
    <location>
        <begin position="71"/>
        <end position="85"/>
    </location>
</feature>
<comment type="caution">
    <text evidence="4">The sequence shown here is derived from an EMBL/GenBank/DDBJ whole genome shotgun (WGS) entry which is preliminary data.</text>
</comment>
<evidence type="ECO:0000313" key="5">
    <source>
        <dbReference type="Proteomes" id="UP001347146"/>
    </source>
</evidence>
<proteinExistence type="predicted"/>
<name>A0ABU7MBN5_9ACTN</name>
<dbReference type="RefSeq" id="WP_330432159.1">
    <property type="nucleotide sequence ID" value="NZ_JAZDUF010000002.1"/>
</dbReference>
<dbReference type="Pfam" id="PF08386">
    <property type="entry name" value="Abhydrolase_4"/>
    <property type="match status" value="1"/>
</dbReference>
<dbReference type="InterPro" id="IPR013595">
    <property type="entry name" value="Pept_S33_TAP-like_C"/>
</dbReference>
<evidence type="ECO:0000313" key="4">
    <source>
        <dbReference type="EMBL" id="MEE3850514.1"/>
    </source>
</evidence>
<keyword evidence="2" id="KW-0732">Signal</keyword>
<evidence type="ECO:0000259" key="3">
    <source>
        <dbReference type="Pfam" id="PF08386"/>
    </source>
</evidence>
<feature type="region of interest" description="Disordered" evidence="1">
    <location>
        <begin position="32"/>
        <end position="85"/>
    </location>
</feature>
<dbReference type="EMBL" id="JAZDUF010000002">
    <property type="protein sequence ID" value="MEE3850514.1"/>
    <property type="molecule type" value="Genomic_DNA"/>
</dbReference>
<dbReference type="Proteomes" id="UP001347146">
    <property type="component" value="Unassembled WGS sequence"/>
</dbReference>
<evidence type="ECO:0000256" key="1">
    <source>
        <dbReference type="SAM" id="MobiDB-lite"/>
    </source>
</evidence>
<keyword evidence="5" id="KW-1185">Reference proteome</keyword>
<dbReference type="GO" id="GO:0016787">
    <property type="term" value="F:hydrolase activity"/>
    <property type="evidence" value="ECO:0007669"/>
    <property type="project" value="UniProtKB-KW"/>
</dbReference>
<keyword evidence="4" id="KW-0378">Hydrolase</keyword>
<protein>
    <submittedName>
        <fullName evidence="4">Alpha/beta hydrolase</fullName>
    </submittedName>
</protein>
<dbReference type="SUPFAM" id="SSF53474">
    <property type="entry name" value="alpha/beta-Hydrolases"/>
    <property type="match status" value="1"/>
</dbReference>
<sequence>MRRAPRRKASGRWRAAVLSVAAATVTIVGVSSCAVGPDPGPDVVTGGDGAAEAPTSSSAPAGPPPIQAPRNELDWTDCGRESAGRWDIDPSGGVSVECAELSVPVNPYRPTGDTLTVALTRASVEATPADAPPLVLTSGSDVPSSRTLMMLATSPGRSVLARHPVVAVDRRGSAASSEIDCMTRFERAAMLSNGLAEGPASQEQRVDRLARAASSASDGCTETLDPHQLDFGEAFAAADIEALRIAWGVDQLALVGVGEGADVVLAYAGNFSGRAGRIILDTPTPFGANARDRAAARATGVQAALRTFAQRCNATGSCPLGADGTARIAGVLAKGRAGDLGGLSDTEALSAITTSLALAADRPESVTDLAAAIAAADRGDVGALTRLADRAATLRTTDGQLVSHCNDVSGPVGQNEIPGLIDSWSRQNPLTGADSALSLMRCNAWASSTPVNPPSALPVDPLMLDGANDPINGGGGAEALGGLFIRAGTTPTRVTWDGLGYSVLARSACAAEIVAQYLGDEPLGEPTDRGCPS</sequence>
<organism evidence="4 5">
    <name type="scientific">Gordonia sesuvii</name>
    <dbReference type="NCBI Taxonomy" id="3116777"/>
    <lineage>
        <taxon>Bacteria</taxon>
        <taxon>Bacillati</taxon>
        <taxon>Actinomycetota</taxon>
        <taxon>Actinomycetes</taxon>
        <taxon>Mycobacteriales</taxon>
        <taxon>Gordoniaceae</taxon>
        <taxon>Gordonia</taxon>
    </lineage>
</organism>
<reference evidence="4 5" key="1">
    <citation type="submission" date="2024-01" db="EMBL/GenBank/DDBJ databases">
        <title>Draft genome sequence of Gordonia sp. LSe1-13.</title>
        <authorList>
            <person name="Suphannarot A."/>
            <person name="Mingma R."/>
        </authorList>
    </citation>
    <scope>NUCLEOTIDE SEQUENCE [LARGE SCALE GENOMIC DNA]</scope>
    <source>
        <strain evidence="4 5">LSe1-13</strain>
    </source>
</reference>
<feature type="domain" description="Peptidase S33 tripeptidyl aminopeptidase-like C-terminal" evidence="3">
    <location>
        <begin position="429"/>
        <end position="520"/>
    </location>
</feature>
<dbReference type="InterPro" id="IPR029058">
    <property type="entry name" value="AB_hydrolase_fold"/>
</dbReference>
<feature type="chain" id="PRO_5047260059" evidence="2">
    <location>
        <begin position="34"/>
        <end position="533"/>
    </location>
</feature>
<feature type="compositionally biased region" description="Low complexity" evidence="1">
    <location>
        <begin position="32"/>
        <end position="60"/>
    </location>
</feature>
<accession>A0ABU7MBN5</accession>
<feature type="signal peptide" evidence="2">
    <location>
        <begin position="1"/>
        <end position="33"/>
    </location>
</feature>
<dbReference type="Gene3D" id="3.40.50.1820">
    <property type="entry name" value="alpha/beta hydrolase"/>
    <property type="match status" value="1"/>
</dbReference>
<gene>
    <name evidence="4" type="ORF">VZC37_09230</name>
</gene>
<evidence type="ECO:0000256" key="2">
    <source>
        <dbReference type="SAM" id="SignalP"/>
    </source>
</evidence>